<keyword evidence="4 7" id="KW-0472">Membrane</keyword>
<evidence type="ECO:0000313" key="9">
    <source>
        <dbReference type="EMBL" id="MCW7753805.1"/>
    </source>
</evidence>
<keyword evidence="9" id="KW-0969">Cilium</keyword>
<evidence type="ECO:0000256" key="7">
    <source>
        <dbReference type="RuleBase" id="RU362064"/>
    </source>
</evidence>
<evidence type="ECO:0000256" key="4">
    <source>
        <dbReference type="ARBA" id="ARBA00023136"/>
    </source>
</evidence>
<evidence type="ECO:0000256" key="3">
    <source>
        <dbReference type="ARBA" id="ARBA00022989"/>
    </source>
</evidence>
<evidence type="ECO:0000256" key="2">
    <source>
        <dbReference type="ARBA" id="ARBA00022692"/>
    </source>
</evidence>
<comment type="similarity">
    <text evidence="6 7">Belongs to the FliO/MopB family.</text>
</comment>
<feature type="transmembrane region" description="Helical" evidence="7">
    <location>
        <begin position="12"/>
        <end position="37"/>
    </location>
</feature>
<dbReference type="NCBIfam" id="TIGR03500">
    <property type="entry name" value="FliO_TIGR"/>
    <property type="match status" value="1"/>
</dbReference>
<gene>
    <name evidence="9" type="primary">fliO</name>
    <name evidence="9" type="ORF">OOT00_07395</name>
</gene>
<comment type="caution">
    <text evidence="9">The sequence shown here is derived from an EMBL/GenBank/DDBJ whole genome shotgun (WGS) entry which is preliminary data.</text>
</comment>
<organism evidence="9 10">
    <name type="scientific">Desulfobotulus pelophilus</name>
    <dbReference type="NCBI Taxonomy" id="2823377"/>
    <lineage>
        <taxon>Bacteria</taxon>
        <taxon>Pseudomonadati</taxon>
        <taxon>Thermodesulfobacteriota</taxon>
        <taxon>Desulfobacteria</taxon>
        <taxon>Desulfobacterales</taxon>
        <taxon>Desulfobacteraceae</taxon>
        <taxon>Desulfobotulus</taxon>
    </lineage>
</organism>
<keyword evidence="10" id="KW-1185">Reference proteome</keyword>
<dbReference type="PANTHER" id="PTHR38766:SF1">
    <property type="entry name" value="FLAGELLAR PROTEIN FLIO"/>
    <property type="match status" value="1"/>
</dbReference>
<accession>A0ABT3N8M3</accession>
<dbReference type="Proteomes" id="UP001209681">
    <property type="component" value="Unassembled WGS sequence"/>
</dbReference>
<evidence type="ECO:0000256" key="6">
    <source>
        <dbReference type="ARBA" id="ARBA00037937"/>
    </source>
</evidence>
<evidence type="ECO:0000256" key="8">
    <source>
        <dbReference type="SAM" id="MobiDB-lite"/>
    </source>
</evidence>
<feature type="compositionally biased region" description="Basic and acidic residues" evidence="8">
    <location>
        <begin position="88"/>
        <end position="99"/>
    </location>
</feature>
<keyword evidence="5 7" id="KW-0975">Bacterial flagellum</keyword>
<keyword evidence="9" id="KW-0282">Flagellum</keyword>
<evidence type="ECO:0000313" key="10">
    <source>
        <dbReference type="Proteomes" id="UP001209681"/>
    </source>
</evidence>
<evidence type="ECO:0000256" key="1">
    <source>
        <dbReference type="ARBA" id="ARBA00022475"/>
    </source>
</evidence>
<dbReference type="InterPro" id="IPR022781">
    <property type="entry name" value="Flagellar_biosynth_FliO"/>
</dbReference>
<keyword evidence="9" id="KW-0966">Cell projection</keyword>
<dbReference type="Pfam" id="PF04347">
    <property type="entry name" value="FliO"/>
    <property type="match status" value="1"/>
</dbReference>
<dbReference type="EMBL" id="JAPFPW010000007">
    <property type="protein sequence ID" value="MCW7753805.1"/>
    <property type="molecule type" value="Genomic_DNA"/>
</dbReference>
<comment type="subcellular location">
    <subcellularLocation>
        <location evidence="7">Cell membrane</location>
    </subcellularLocation>
    <subcellularLocation>
        <location evidence="7">Bacterial flagellum basal body</location>
    </subcellularLocation>
</comment>
<name>A0ABT3N8M3_9BACT</name>
<dbReference type="RefSeq" id="WP_265424675.1">
    <property type="nucleotide sequence ID" value="NZ_JAPFPW010000007.1"/>
</dbReference>
<evidence type="ECO:0000256" key="5">
    <source>
        <dbReference type="ARBA" id="ARBA00023143"/>
    </source>
</evidence>
<protein>
    <recommendedName>
        <fullName evidence="7">Flagellar protein</fullName>
    </recommendedName>
</protein>
<keyword evidence="2 7" id="KW-0812">Transmembrane</keyword>
<dbReference type="InterPro" id="IPR052205">
    <property type="entry name" value="FliO/MopB"/>
</dbReference>
<dbReference type="PANTHER" id="PTHR38766">
    <property type="entry name" value="FLAGELLAR PROTEIN FLIO"/>
    <property type="match status" value="1"/>
</dbReference>
<keyword evidence="3 7" id="KW-1133">Transmembrane helix</keyword>
<feature type="region of interest" description="Disordered" evidence="8">
    <location>
        <begin position="88"/>
        <end position="128"/>
    </location>
</feature>
<proteinExistence type="inferred from homology"/>
<reference evidence="9 10" key="1">
    <citation type="submission" date="2022-11" db="EMBL/GenBank/DDBJ databases">
        <title>Desulfobotulus tamanensis H1 sp. nov. - anaerobic, alkaliphilic, sulphate reducing bacterium isolated from terrestrial mud volcano.</title>
        <authorList>
            <person name="Frolova A."/>
            <person name="Merkel A.Y."/>
            <person name="Slobodkin A.I."/>
        </authorList>
    </citation>
    <scope>NUCLEOTIDE SEQUENCE [LARGE SCALE GENOMIC DNA]</scope>
    <source>
        <strain evidence="9 10">H1</strain>
    </source>
</reference>
<feature type="compositionally biased region" description="Basic and acidic residues" evidence="8">
    <location>
        <begin position="112"/>
        <end position="128"/>
    </location>
</feature>
<sequence length="128" mass="14133">MEDRVGAAVPDFGFLVLKGGGALLLVLALLILTLYLLRRLSTFRGTAGRIRMVETLQLGPKERVVLIDYQGRELLLGVTPSSIQNLGEFEKTAPEETERSGPGFSSFLSRIRTGEPREKDLPEARYDA</sequence>
<keyword evidence="1 7" id="KW-1003">Cell membrane</keyword>